<dbReference type="AlphaFoldDB" id="A0A511R3X8"/>
<sequence>MKPRVKLQSERLADKAYAILRTQILKGELPPGHALSVPELSRQLGVSRSPVREAVLQLVADGLAQEEARKGAVVAHFGLEDALQILEAREALEVASVRLGATRATAKDLALLNHVLQAQAKTIQEADLEGYQATDLKFHKLLGTLSHNLVLERMVGLLKDQSHLALESAAHDLAQLERGYLEHQAVLAALEARNAPQAARALQKHFKRIRESLESWLASDQTQPSTSK</sequence>
<evidence type="ECO:0000256" key="1">
    <source>
        <dbReference type="ARBA" id="ARBA00023015"/>
    </source>
</evidence>
<dbReference type="SMART" id="SM00895">
    <property type="entry name" value="FCD"/>
    <property type="match status" value="1"/>
</dbReference>
<dbReference type="InterPro" id="IPR011711">
    <property type="entry name" value="GntR_C"/>
</dbReference>
<dbReference type="Gene3D" id="1.20.120.530">
    <property type="entry name" value="GntR ligand-binding domain-like"/>
    <property type="match status" value="1"/>
</dbReference>
<keyword evidence="2" id="KW-0238">DNA-binding</keyword>
<reference evidence="5 6" key="1">
    <citation type="submission" date="2019-07" db="EMBL/GenBank/DDBJ databases">
        <title>Whole genome shotgun sequence of Meiothermus hypogaeus NBRC 106114.</title>
        <authorList>
            <person name="Hosoyama A."/>
            <person name="Uohara A."/>
            <person name="Ohji S."/>
            <person name="Ichikawa N."/>
        </authorList>
    </citation>
    <scope>NUCLEOTIDE SEQUENCE [LARGE SCALE GENOMIC DNA]</scope>
    <source>
        <strain evidence="5 6">NBRC 106114</strain>
    </source>
</reference>
<dbReference type="EMBL" id="BJXL01000090">
    <property type="protein sequence ID" value="GEM84311.1"/>
    <property type="molecule type" value="Genomic_DNA"/>
</dbReference>
<protein>
    <submittedName>
        <fullName evidence="5">GntR family transcriptional regulator</fullName>
    </submittedName>
</protein>
<comment type="caution">
    <text evidence="5">The sequence shown here is derived from an EMBL/GenBank/DDBJ whole genome shotgun (WGS) entry which is preliminary data.</text>
</comment>
<name>A0A511R3X8_9DEIN</name>
<dbReference type="InterPro" id="IPR036388">
    <property type="entry name" value="WH-like_DNA-bd_sf"/>
</dbReference>
<dbReference type="SUPFAM" id="SSF46785">
    <property type="entry name" value="Winged helix' DNA-binding domain"/>
    <property type="match status" value="1"/>
</dbReference>
<keyword evidence="3" id="KW-0804">Transcription</keyword>
<accession>A0A511R3X8</accession>
<dbReference type="GO" id="GO:0003700">
    <property type="term" value="F:DNA-binding transcription factor activity"/>
    <property type="evidence" value="ECO:0007669"/>
    <property type="project" value="InterPro"/>
</dbReference>
<dbReference type="PROSITE" id="PS50949">
    <property type="entry name" value="HTH_GNTR"/>
    <property type="match status" value="1"/>
</dbReference>
<dbReference type="Gene3D" id="1.10.10.10">
    <property type="entry name" value="Winged helix-like DNA-binding domain superfamily/Winged helix DNA-binding domain"/>
    <property type="match status" value="1"/>
</dbReference>
<dbReference type="CDD" id="cd07377">
    <property type="entry name" value="WHTH_GntR"/>
    <property type="match status" value="1"/>
</dbReference>
<dbReference type="InterPro" id="IPR008920">
    <property type="entry name" value="TF_FadR/GntR_C"/>
</dbReference>
<dbReference type="PANTHER" id="PTHR43537:SF51">
    <property type="entry name" value="HTH-TYPE TRANSCRIPTIONAL REGULATOR LGOR-RELATED"/>
    <property type="match status" value="1"/>
</dbReference>
<evidence type="ECO:0000259" key="4">
    <source>
        <dbReference type="PROSITE" id="PS50949"/>
    </source>
</evidence>
<dbReference type="Pfam" id="PF07729">
    <property type="entry name" value="FCD"/>
    <property type="match status" value="1"/>
</dbReference>
<dbReference type="InterPro" id="IPR000524">
    <property type="entry name" value="Tscrpt_reg_HTH_GntR"/>
</dbReference>
<dbReference type="Proteomes" id="UP000321197">
    <property type="component" value="Unassembled WGS sequence"/>
</dbReference>
<feature type="domain" description="HTH gntR-type" evidence="4">
    <location>
        <begin position="10"/>
        <end position="77"/>
    </location>
</feature>
<dbReference type="GO" id="GO:0003677">
    <property type="term" value="F:DNA binding"/>
    <property type="evidence" value="ECO:0007669"/>
    <property type="project" value="UniProtKB-KW"/>
</dbReference>
<proteinExistence type="predicted"/>
<dbReference type="OrthoDB" id="9781630at2"/>
<evidence type="ECO:0000256" key="2">
    <source>
        <dbReference type="ARBA" id="ARBA00023125"/>
    </source>
</evidence>
<evidence type="ECO:0000256" key="3">
    <source>
        <dbReference type="ARBA" id="ARBA00023163"/>
    </source>
</evidence>
<evidence type="ECO:0000313" key="5">
    <source>
        <dbReference type="EMBL" id="GEM84311.1"/>
    </source>
</evidence>
<dbReference type="RefSeq" id="WP_119340816.1">
    <property type="nucleotide sequence ID" value="NZ_BJXL01000090.1"/>
</dbReference>
<organism evidence="5 6">
    <name type="scientific">Meiothermus hypogaeus NBRC 106114</name>
    <dbReference type="NCBI Taxonomy" id="1227553"/>
    <lineage>
        <taxon>Bacteria</taxon>
        <taxon>Thermotogati</taxon>
        <taxon>Deinococcota</taxon>
        <taxon>Deinococci</taxon>
        <taxon>Thermales</taxon>
        <taxon>Thermaceae</taxon>
        <taxon>Meiothermus</taxon>
    </lineage>
</organism>
<gene>
    <name evidence="5" type="ORF">MHY01S_24770</name>
</gene>
<evidence type="ECO:0000313" key="6">
    <source>
        <dbReference type="Proteomes" id="UP000321197"/>
    </source>
</evidence>
<keyword evidence="1" id="KW-0805">Transcription regulation</keyword>
<dbReference type="Pfam" id="PF00392">
    <property type="entry name" value="GntR"/>
    <property type="match status" value="1"/>
</dbReference>
<dbReference type="PANTHER" id="PTHR43537">
    <property type="entry name" value="TRANSCRIPTIONAL REGULATOR, GNTR FAMILY"/>
    <property type="match status" value="1"/>
</dbReference>
<dbReference type="SUPFAM" id="SSF48008">
    <property type="entry name" value="GntR ligand-binding domain-like"/>
    <property type="match status" value="1"/>
</dbReference>
<dbReference type="SMART" id="SM00345">
    <property type="entry name" value="HTH_GNTR"/>
    <property type="match status" value="1"/>
</dbReference>
<dbReference type="InterPro" id="IPR036390">
    <property type="entry name" value="WH_DNA-bd_sf"/>
</dbReference>